<gene>
    <name evidence="2" type="ORF">Glove_142g34</name>
</gene>
<sequence>MPVKLTTICYVYDYTERLTSDYMVKEITGVVKMEDNNLNIIFYLKIKVFISLDENVQSHIGEFEKEQVIFMTRKFIICEGWFSVSATSIKVISDLNFDTMPNIGINVTLTGVISQTIQIHDDYSSISFFVQEYIAKKTNAINTGTRFTTAILIDTTKYKSPVTDTTTGNIIEPKKYILELMDISIVIMNRPNTNNKRRTLNIPWINTPTNNSSRNRLLRDTTPRSNNRGKTTLSQMNFTQETIRTMMFTNPVPTSENFLFPLHLRKHLSPVFLHCSLGRIPNSNAYSEYGSLTRTINYSRNIRAHTLYSETIGVFLEPTNNNNSINEFNNLHQNPLTKNNLYLGPYTNILLSQQNSNINNSFPQAQHIETDINIPPITSGNFLRYFHYTRLMAGFIQENNTLKISISHNDPNLEPLFFLDLFTDELYKKLYLTQFGEITNFFDRVEFQNQEAAYTHNCYWTTNSIKLMISNNVIRPVPFGQIYKKRFSRSYSETTHYEEGNCHYIYKCLTETDSWVVPYHAPILLIWNTHINIQYITNKGFAKYIVKYIAKREPSHIFNIQENDTLREHIIARRLGSMELMFLLLEHQICNSSMTVKFLTTEPPTLKTRPVPFGQIYKKRFSRSYSETTHYEEGNCHYIYKCLTETDSWVVPYHAPILLIWNTHINIQYITNKGFAKYIVKYIAKREPSHIFNIQENDTLREHIIARRLGSMELMFLLLEHQICNSSMTVKFLTTEPPTLKTPNRQKFGNKNSDRNQKEIFNNRKENKTNIQNPVSKFIQNSDRNQKEIFKNCSKSEIRKKYSRIGQNSKSETNIQNSIKIRNKYSRIVQNPKSETNIQNSESKLGQNSDRNQKEIFKNWLKSAEIFELEVLIKLDSFSSSVCTNLVS</sequence>
<dbReference type="Proteomes" id="UP000266861">
    <property type="component" value="Unassembled WGS sequence"/>
</dbReference>
<evidence type="ECO:0000256" key="1">
    <source>
        <dbReference type="SAM" id="MobiDB-lite"/>
    </source>
</evidence>
<organism evidence="2 3">
    <name type="scientific">Diversispora epigaea</name>
    <dbReference type="NCBI Taxonomy" id="1348612"/>
    <lineage>
        <taxon>Eukaryota</taxon>
        <taxon>Fungi</taxon>
        <taxon>Fungi incertae sedis</taxon>
        <taxon>Mucoromycota</taxon>
        <taxon>Glomeromycotina</taxon>
        <taxon>Glomeromycetes</taxon>
        <taxon>Diversisporales</taxon>
        <taxon>Diversisporaceae</taxon>
        <taxon>Diversispora</taxon>
    </lineage>
</organism>
<proteinExistence type="predicted"/>
<comment type="caution">
    <text evidence="2">The sequence shown here is derived from an EMBL/GenBank/DDBJ whole genome shotgun (WGS) entry which is preliminary data.</text>
</comment>
<dbReference type="OrthoDB" id="416437at2759"/>
<keyword evidence="3" id="KW-1185">Reference proteome</keyword>
<name>A0A397IZ73_9GLOM</name>
<evidence type="ECO:0000313" key="3">
    <source>
        <dbReference type="Proteomes" id="UP000266861"/>
    </source>
</evidence>
<dbReference type="EMBL" id="PQFF01000133">
    <property type="protein sequence ID" value="RHZ79698.1"/>
    <property type="molecule type" value="Genomic_DNA"/>
</dbReference>
<accession>A0A397IZ73</accession>
<evidence type="ECO:0000313" key="2">
    <source>
        <dbReference type="EMBL" id="RHZ79698.1"/>
    </source>
</evidence>
<protein>
    <submittedName>
        <fullName evidence="2">Uncharacterized protein</fullName>
    </submittedName>
</protein>
<feature type="region of interest" description="Disordered" evidence="1">
    <location>
        <begin position="211"/>
        <end position="230"/>
    </location>
</feature>
<dbReference type="AlphaFoldDB" id="A0A397IZ73"/>
<reference evidence="2 3" key="1">
    <citation type="submission" date="2018-08" db="EMBL/GenBank/DDBJ databases">
        <title>Genome and evolution of the arbuscular mycorrhizal fungus Diversispora epigaea (formerly Glomus versiforme) and its bacterial endosymbionts.</title>
        <authorList>
            <person name="Sun X."/>
            <person name="Fei Z."/>
            <person name="Harrison M."/>
        </authorList>
    </citation>
    <scope>NUCLEOTIDE SEQUENCE [LARGE SCALE GENOMIC DNA]</scope>
    <source>
        <strain evidence="2 3">IT104</strain>
    </source>
</reference>